<gene>
    <name evidence="4" type="ORF">C8J48_3733</name>
</gene>
<evidence type="ECO:0000313" key="4">
    <source>
        <dbReference type="EMBL" id="PTM52186.1"/>
    </source>
</evidence>
<dbReference type="AlphaFoldDB" id="A0A2T4YYY8"/>
<evidence type="ECO:0000256" key="1">
    <source>
        <dbReference type="ARBA" id="ARBA00022801"/>
    </source>
</evidence>
<dbReference type="OrthoDB" id="165822at2"/>
<dbReference type="SUPFAM" id="SSF63817">
    <property type="entry name" value="Sortase"/>
    <property type="match status" value="1"/>
</dbReference>
<dbReference type="GO" id="GO:0016787">
    <property type="term" value="F:hydrolase activity"/>
    <property type="evidence" value="ECO:0007669"/>
    <property type="project" value="UniProtKB-KW"/>
</dbReference>
<keyword evidence="5" id="KW-1185">Reference proteome</keyword>
<feature type="active site" description="Acyl-thioester intermediate" evidence="2">
    <location>
        <position position="221"/>
    </location>
</feature>
<keyword evidence="1" id="KW-0378">Hydrolase</keyword>
<dbReference type="InterPro" id="IPR041999">
    <property type="entry name" value="Sortase_D_1"/>
</dbReference>
<accession>A0A2T4YYY8</accession>
<keyword evidence="3" id="KW-0472">Membrane</keyword>
<dbReference type="NCBIfam" id="TIGR01076">
    <property type="entry name" value="sortase_fam"/>
    <property type="match status" value="1"/>
</dbReference>
<dbReference type="CDD" id="cd05828">
    <property type="entry name" value="Sortase_D_1"/>
    <property type="match status" value="1"/>
</dbReference>
<reference evidence="4 5" key="1">
    <citation type="submission" date="2018-04" db="EMBL/GenBank/DDBJ databases">
        <title>Genomic Encyclopedia of Archaeal and Bacterial Type Strains, Phase II (KMG-II): from individual species to whole genera.</title>
        <authorList>
            <person name="Goeker M."/>
        </authorList>
    </citation>
    <scope>NUCLEOTIDE SEQUENCE [LARGE SCALE GENOMIC DNA]</scope>
    <source>
        <strain evidence="4 5">DSM 45169</strain>
    </source>
</reference>
<dbReference type="Proteomes" id="UP000241639">
    <property type="component" value="Unassembled WGS sequence"/>
</dbReference>
<name>A0A2T4YYY8_9BACL</name>
<proteinExistence type="predicted"/>
<comment type="caution">
    <text evidence="4">The sequence shown here is derived from an EMBL/GenBank/DDBJ whole genome shotgun (WGS) entry which is preliminary data.</text>
</comment>
<dbReference type="EMBL" id="PZZP01000006">
    <property type="protein sequence ID" value="PTM52186.1"/>
    <property type="molecule type" value="Genomic_DNA"/>
</dbReference>
<keyword evidence="3" id="KW-0812">Transmembrane</keyword>
<evidence type="ECO:0000256" key="2">
    <source>
        <dbReference type="PIRSR" id="PIRSR605754-1"/>
    </source>
</evidence>
<dbReference type="Pfam" id="PF04203">
    <property type="entry name" value="Sortase"/>
    <property type="match status" value="1"/>
</dbReference>
<keyword evidence="3" id="KW-1133">Transmembrane helix</keyword>
<protein>
    <submittedName>
        <fullName evidence="4">Sortase A</fullName>
    </submittedName>
</protein>
<dbReference type="InterPro" id="IPR005754">
    <property type="entry name" value="Sortase"/>
</dbReference>
<dbReference type="InterPro" id="IPR023365">
    <property type="entry name" value="Sortase_dom-sf"/>
</dbReference>
<evidence type="ECO:0000313" key="5">
    <source>
        <dbReference type="Proteomes" id="UP000241639"/>
    </source>
</evidence>
<dbReference type="Gene3D" id="2.40.260.10">
    <property type="entry name" value="Sortase"/>
    <property type="match status" value="1"/>
</dbReference>
<evidence type="ECO:0000256" key="3">
    <source>
        <dbReference type="SAM" id="Phobius"/>
    </source>
</evidence>
<sequence length="248" mass="27247">MKQKYLLLIGGIVLGVGLSASGYFFLLFWEENQMAQAWQGEAKKTIPSTPTPSPVPKLEMAPEEIEIGPSDSQYSDIEFKRNTAPLESAEPSIGETKAALHETGITWSDRPKEGEKIGTLSIPAIEVEIPIWEGVGDKELRKGVGHHPTPALPGEGDTAALAGHRETAFRDGKKIKEGDEMVVQTDEGTFTYQVRKIWIADADDRTVVASTGEPILRVYSCWPLSALFSGYAPERIVWEAELTHVEVE</sequence>
<organism evidence="4 5">
    <name type="scientific">Desmospora activa DSM 45169</name>
    <dbReference type="NCBI Taxonomy" id="1121389"/>
    <lineage>
        <taxon>Bacteria</taxon>
        <taxon>Bacillati</taxon>
        <taxon>Bacillota</taxon>
        <taxon>Bacilli</taxon>
        <taxon>Bacillales</taxon>
        <taxon>Thermoactinomycetaceae</taxon>
        <taxon>Desmospora</taxon>
    </lineage>
</organism>
<feature type="transmembrane region" description="Helical" evidence="3">
    <location>
        <begin position="6"/>
        <end position="29"/>
    </location>
</feature>
<feature type="active site" description="Proton donor/acceptor" evidence="2">
    <location>
        <position position="164"/>
    </location>
</feature>